<feature type="compositionally biased region" description="Low complexity" evidence="1">
    <location>
        <begin position="143"/>
        <end position="204"/>
    </location>
</feature>
<feature type="region of interest" description="Disordered" evidence="1">
    <location>
        <begin position="1"/>
        <end position="66"/>
    </location>
</feature>
<feature type="compositionally biased region" description="Low complexity" evidence="1">
    <location>
        <begin position="28"/>
        <end position="66"/>
    </location>
</feature>
<protein>
    <submittedName>
        <fullName evidence="3">Uncharacterized protein</fullName>
    </submittedName>
</protein>
<name>A0ABP1CEL2_9APHY</name>
<feature type="region of interest" description="Disordered" evidence="1">
    <location>
        <begin position="104"/>
        <end position="278"/>
    </location>
</feature>
<sequence length="532" mass="55003">MPSSIHPRFWRKVRRIGRTLKGRENEANSGPLNSSTSESLSFASSTPSLSNASSSSTPLSASGSISFHPSASGAIASFSTPSTSPTYTPLPNPVVATSTSLSSVDSLTGTSTQTTLESGPSSPAENATFTVQSLNVTMPPPSSSSSSTSSNSGPPTSSALDSLSSVSSSGVSSITTGSDQTLSSSSSLTTSNSLQSFSSTSSSSRIGPITAKLSRSSELSSTPTSSKIRSSSFSPSETTRASSPSLSFPSTLSPTRSPSSVFQTPSTAPSLGTIHTPSDATTTLASVTTSHVDTSTAGTSVNASNAPPLDGHTSTPVILAGVFGGLGGFIILLVLLFFYRHYRGRTSSFGWPRLRWRSSRLLIQMPSRKASKRDHMSSPLIAEPNATYGNGMAGPLSSTSQTSNYSQTNISPKLMVETKRLTLQRMEGAQGNRYTLGSSPSDFGDDPFADPFALSRARAIMDTSPTIRGSNASQVDSSGYAGVGAAMMGSGNPFSDPNAADRGGNESPIPPWQVPQGRASPSRLRYEATYAV</sequence>
<evidence type="ECO:0000256" key="1">
    <source>
        <dbReference type="SAM" id="MobiDB-lite"/>
    </source>
</evidence>
<evidence type="ECO:0000313" key="3">
    <source>
        <dbReference type="EMBL" id="CAL1693941.1"/>
    </source>
</evidence>
<feature type="compositionally biased region" description="Low complexity" evidence="1">
    <location>
        <begin position="397"/>
        <end position="406"/>
    </location>
</feature>
<evidence type="ECO:0000313" key="4">
    <source>
        <dbReference type="Proteomes" id="UP001497453"/>
    </source>
</evidence>
<gene>
    <name evidence="3" type="ORF">GFSPODELE1_LOCUS73</name>
</gene>
<proteinExistence type="predicted"/>
<feature type="compositionally biased region" description="Basic residues" evidence="1">
    <location>
        <begin position="8"/>
        <end position="20"/>
    </location>
</feature>
<feature type="transmembrane region" description="Helical" evidence="2">
    <location>
        <begin position="317"/>
        <end position="339"/>
    </location>
</feature>
<keyword evidence="2" id="KW-0812">Transmembrane</keyword>
<feature type="region of interest" description="Disordered" evidence="1">
    <location>
        <begin position="491"/>
        <end position="525"/>
    </location>
</feature>
<accession>A0ABP1CEL2</accession>
<feature type="compositionally biased region" description="Polar residues" evidence="1">
    <location>
        <begin position="113"/>
        <end position="136"/>
    </location>
</feature>
<reference evidence="4" key="1">
    <citation type="submission" date="2024-04" db="EMBL/GenBank/DDBJ databases">
        <authorList>
            <person name="Shaw F."/>
            <person name="Minotto A."/>
        </authorList>
    </citation>
    <scope>NUCLEOTIDE SEQUENCE [LARGE SCALE GENOMIC DNA]</scope>
</reference>
<keyword evidence="4" id="KW-1185">Reference proteome</keyword>
<feature type="compositionally biased region" description="Polar residues" evidence="1">
    <location>
        <begin position="261"/>
        <end position="278"/>
    </location>
</feature>
<organism evidence="3 4">
    <name type="scientific">Somion occarium</name>
    <dbReference type="NCBI Taxonomy" id="3059160"/>
    <lineage>
        <taxon>Eukaryota</taxon>
        <taxon>Fungi</taxon>
        <taxon>Dikarya</taxon>
        <taxon>Basidiomycota</taxon>
        <taxon>Agaricomycotina</taxon>
        <taxon>Agaricomycetes</taxon>
        <taxon>Polyporales</taxon>
        <taxon>Cerrenaceae</taxon>
        <taxon>Somion</taxon>
    </lineage>
</organism>
<dbReference type="EMBL" id="OZ037944">
    <property type="protein sequence ID" value="CAL1693941.1"/>
    <property type="molecule type" value="Genomic_DNA"/>
</dbReference>
<keyword evidence="2" id="KW-1133">Transmembrane helix</keyword>
<feature type="region of interest" description="Disordered" evidence="1">
    <location>
        <begin position="387"/>
        <end position="406"/>
    </location>
</feature>
<keyword evidence="2" id="KW-0472">Membrane</keyword>
<dbReference type="Proteomes" id="UP001497453">
    <property type="component" value="Chromosome 1"/>
</dbReference>
<evidence type="ECO:0000256" key="2">
    <source>
        <dbReference type="SAM" id="Phobius"/>
    </source>
</evidence>
<feature type="compositionally biased region" description="Low complexity" evidence="1">
    <location>
        <begin position="213"/>
        <end position="260"/>
    </location>
</feature>